<dbReference type="InterPro" id="IPR018265">
    <property type="entry name" value="Ribosomal_bL35_CS"/>
</dbReference>
<protein>
    <recommendedName>
        <fullName evidence="4 5">Large ribosomal subunit protein bL35</fullName>
    </recommendedName>
</protein>
<evidence type="ECO:0000256" key="1">
    <source>
        <dbReference type="ARBA" id="ARBA00006598"/>
    </source>
</evidence>
<dbReference type="GO" id="GO:0003735">
    <property type="term" value="F:structural constituent of ribosome"/>
    <property type="evidence" value="ECO:0007669"/>
    <property type="project" value="InterPro"/>
</dbReference>
<dbReference type="GO" id="GO:0015934">
    <property type="term" value="C:large ribosomal subunit"/>
    <property type="evidence" value="ECO:0007669"/>
    <property type="project" value="TreeGrafter"/>
</dbReference>
<feature type="compositionally biased region" description="Basic residues" evidence="7">
    <location>
        <begin position="57"/>
        <end position="79"/>
    </location>
</feature>
<evidence type="ECO:0000256" key="6">
    <source>
        <dbReference type="RuleBase" id="RU000568"/>
    </source>
</evidence>
<dbReference type="PRINTS" id="PR00064">
    <property type="entry name" value="RIBOSOMALL35"/>
</dbReference>
<dbReference type="InterPro" id="IPR001706">
    <property type="entry name" value="Ribosomal_bL35"/>
</dbReference>
<dbReference type="Proteomes" id="UP000644507">
    <property type="component" value="Unassembled WGS sequence"/>
</dbReference>
<dbReference type="HAMAP" id="MF_00514">
    <property type="entry name" value="Ribosomal_bL35"/>
    <property type="match status" value="1"/>
</dbReference>
<evidence type="ECO:0000256" key="2">
    <source>
        <dbReference type="ARBA" id="ARBA00022980"/>
    </source>
</evidence>
<comment type="caution">
    <text evidence="8">The sequence shown here is derived from an EMBL/GenBank/DDBJ whole genome shotgun (WGS) entry which is preliminary data.</text>
</comment>
<sequence>MTTVFPAFRKKESPAENPLDLPQEIPSFRRPMARTSGKAKTRKAVAKRFKVTGSGKILRRKQGKRHILTKKSRKRKRSLGKAVLADETNLKAIRENLPFGKR</sequence>
<keyword evidence="2 5" id="KW-0689">Ribosomal protein</keyword>
<accession>A0A918TR50</accession>
<evidence type="ECO:0000256" key="3">
    <source>
        <dbReference type="ARBA" id="ARBA00023274"/>
    </source>
</evidence>
<reference evidence="8" key="1">
    <citation type="journal article" date="2014" name="Int. J. Syst. Evol. Microbiol.">
        <title>Complete genome sequence of Corynebacterium casei LMG S-19264T (=DSM 44701T), isolated from a smear-ripened cheese.</title>
        <authorList>
            <consortium name="US DOE Joint Genome Institute (JGI-PGF)"/>
            <person name="Walter F."/>
            <person name="Albersmeier A."/>
            <person name="Kalinowski J."/>
            <person name="Ruckert C."/>
        </authorList>
    </citation>
    <scope>NUCLEOTIDE SEQUENCE</scope>
    <source>
        <strain evidence="8">KCTC 12988</strain>
    </source>
</reference>
<feature type="region of interest" description="Disordered" evidence="7">
    <location>
        <begin position="1"/>
        <end position="23"/>
    </location>
</feature>
<evidence type="ECO:0000256" key="7">
    <source>
        <dbReference type="SAM" id="MobiDB-lite"/>
    </source>
</evidence>
<evidence type="ECO:0000313" key="9">
    <source>
        <dbReference type="Proteomes" id="UP000644507"/>
    </source>
</evidence>
<proteinExistence type="inferred from homology"/>
<reference evidence="8" key="2">
    <citation type="submission" date="2020-09" db="EMBL/GenBank/DDBJ databases">
        <authorList>
            <person name="Sun Q."/>
            <person name="Kim S."/>
        </authorList>
    </citation>
    <scope>NUCLEOTIDE SEQUENCE</scope>
    <source>
        <strain evidence="8">KCTC 12988</strain>
    </source>
</reference>
<dbReference type="InterPro" id="IPR021137">
    <property type="entry name" value="Ribosomal_bL35-like"/>
</dbReference>
<dbReference type="Pfam" id="PF01632">
    <property type="entry name" value="Ribosomal_L35p"/>
    <property type="match status" value="1"/>
</dbReference>
<dbReference type="Gene3D" id="4.10.410.60">
    <property type="match status" value="1"/>
</dbReference>
<evidence type="ECO:0000313" key="8">
    <source>
        <dbReference type="EMBL" id="GHC59497.1"/>
    </source>
</evidence>
<organism evidence="8 9">
    <name type="scientific">Roseibacillus persicicus</name>
    <dbReference type="NCBI Taxonomy" id="454148"/>
    <lineage>
        <taxon>Bacteria</taxon>
        <taxon>Pseudomonadati</taxon>
        <taxon>Verrucomicrobiota</taxon>
        <taxon>Verrucomicrobiia</taxon>
        <taxon>Verrucomicrobiales</taxon>
        <taxon>Verrucomicrobiaceae</taxon>
        <taxon>Roseibacillus</taxon>
    </lineage>
</organism>
<name>A0A918TR50_9BACT</name>
<evidence type="ECO:0000256" key="4">
    <source>
        <dbReference type="ARBA" id="ARBA00071664"/>
    </source>
</evidence>
<dbReference type="GO" id="GO:0006412">
    <property type="term" value="P:translation"/>
    <property type="evidence" value="ECO:0007669"/>
    <property type="project" value="UniProtKB-UniRule"/>
</dbReference>
<dbReference type="PANTHER" id="PTHR33343">
    <property type="entry name" value="54S RIBOSOMAL PROTEIN BL35M"/>
    <property type="match status" value="1"/>
</dbReference>
<evidence type="ECO:0000256" key="5">
    <source>
        <dbReference type="HAMAP-Rule" id="MF_00514"/>
    </source>
</evidence>
<dbReference type="AlphaFoldDB" id="A0A918TR50"/>
<dbReference type="InterPro" id="IPR037229">
    <property type="entry name" value="Ribosomal_bL35_sf"/>
</dbReference>
<comment type="similarity">
    <text evidence="1 5 6">Belongs to the bacterial ribosomal protein bL35 family.</text>
</comment>
<dbReference type="EMBL" id="BMXI01000012">
    <property type="protein sequence ID" value="GHC59497.1"/>
    <property type="molecule type" value="Genomic_DNA"/>
</dbReference>
<dbReference type="PANTHER" id="PTHR33343:SF1">
    <property type="entry name" value="LARGE RIBOSOMAL SUBUNIT PROTEIN BL35M"/>
    <property type="match status" value="1"/>
</dbReference>
<dbReference type="PROSITE" id="PS00936">
    <property type="entry name" value="RIBOSOMAL_L35"/>
    <property type="match status" value="1"/>
</dbReference>
<gene>
    <name evidence="5" type="primary">rpmI</name>
    <name evidence="8" type="ORF">GCM10007100_28360</name>
</gene>
<dbReference type="NCBIfam" id="TIGR00001">
    <property type="entry name" value="rpmI_bact"/>
    <property type="match status" value="1"/>
</dbReference>
<keyword evidence="3 5" id="KW-0687">Ribonucleoprotein</keyword>
<keyword evidence="9" id="KW-1185">Reference proteome</keyword>
<feature type="region of interest" description="Disordered" evidence="7">
    <location>
        <begin position="56"/>
        <end position="82"/>
    </location>
</feature>
<dbReference type="FunFam" id="4.10.410.60:FF:000001">
    <property type="entry name" value="50S ribosomal protein L35"/>
    <property type="match status" value="1"/>
</dbReference>
<dbReference type="SUPFAM" id="SSF143034">
    <property type="entry name" value="L35p-like"/>
    <property type="match status" value="1"/>
</dbReference>